<dbReference type="InterPro" id="IPR006015">
    <property type="entry name" value="Universal_stress_UspA"/>
</dbReference>
<evidence type="ECO:0000313" key="6">
    <source>
        <dbReference type="Proteomes" id="UP000258707"/>
    </source>
</evidence>
<dbReference type="InterPro" id="IPR014729">
    <property type="entry name" value="Rossmann-like_a/b/a_fold"/>
</dbReference>
<dbReference type="PRINTS" id="PR01438">
    <property type="entry name" value="UNVRSLSTRESS"/>
</dbReference>
<evidence type="ECO:0000256" key="1">
    <source>
        <dbReference type="ARBA" id="ARBA00008791"/>
    </source>
</evidence>
<dbReference type="Proteomes" id="UP000258707">
    <property type="component" value="Chromosome"/>
</dbReference>
<name>A0A346PVG5_9EURY</name>
<comment type="similarity">
    <text evidence="1">Belongs to the universal stress protein A family.</text>
</comment>
<accession>A0A346PJS8</accession>
<keyword evidence="5" id="KW-1185">Reference proteome</keyword>
<gene>
    <name evidence="3" type="ORF">AArc1_3481</name>
    <name evidence="4" type="ORF">AArcMg_3537</name>
</gene>
<organism evidence="4 5">
    <name type="scientific">Natrarchaeobaculum sulfurireducens</name>
    <dbReference type="NCBI Taxonomy" id="2044521"/>
    <lineage>
        <taxon>Archaea</taxon>
        <taxon>Methanobacteriati</taxon>
        <taxon>Methanobacteriota</taxon>
        <taxon>Stenosarchaea group</taxon>
        <taxon>Halobacteria</taxon>
        <taxon>Halobacteriales</taxon>
        <taxon>Natrialbaceae</taxon>
        <taxon>Natrarchaeobaculum</taxon>
    </lineage>
</organism>
<evidence type="ECO:0000313" key="3">
    <source>
        <dbReference type="EMBL" id="AXR79773.1"/>
    </source>
</evidence>
<dbReference type="SUPFAM" id="SSF52402">
    <property type="entry name" value="Adenine nucleotide alpha hydrolases-like"/>
    <property type="match status" value="1"/>
</dbReference>
<dbReference type="CDD" id="cd00293">
    <property type="entry name" value="USP-like"/>
    <property type="match status" value="1"/>
</dbReference>
<evidence type="ECO:0000313" key="4">
    <source>
        <dbReference type="EMBL" id="AXR83510.1"/>
    </source>
</evidence>
<evidence type="ECO:0000259" key="2">
    <source>
        <dbReference type="Pfam" id="PF00582"/>
    </source>
</evidence>
<dbReference type="OrthoDB" id="105697at2157"/>
<dbReference type="Proteomes" id="UP000258613">
    <property type="component" value="Chromosome"/>
</dbReference>
<accession>A0A346PVG5</accession>
<dbReference type="Pfam" id="PF00582">
    <property type="entry name" value="Usp"/>
    <property type="match status" value="1"/>
</dbReference>
<dbReference type="PANTHER" id="PTHR46268:SF24">
    <property type="entry name" value="UNIVERSAL STRESS PROTEIN"/>
    <property type="match status" value="1"/>
</dbReference>
<dbReference type="KEGG" id="nag:AArcMg_3537"/>
<reference evidence="6" key="1">
    <citation type="submission" date="2017-10" db="EMBL/GenBank/DDBJ databases">
        <title>Phenotypic and genomic properties of facultatively anaerobic sulfur-reducing natronoarchaea from hypersaline soda lakes.</title>
        <authorList>
            <person name="Sorokin D.Y."/>
            <person name="Kublanov I.V."/>
            <person name="Roman P."/>
            <person name="Sinninghe Damste J.S."/>
            <person name="Golyshin P.N."/>
            <person name="Rojo D."/>
            <person name="Ciordia S."/>
            <person name="Mena Md.C."/>
            <person name="Ferrer M."/>
            <person name="Messina E."/>
            <person name="Smedile F."/>
            <person name="La Spada G."/>
            <person name="La Cono V."/>
            <person name="Yakimov M.M."/>
        </authorList>
    </citation>
    <scope>NUCLEOTIDE SEQUENCE [LARGE SCALE GENOMIC DNA]</scope>
    <source>
        <strain evidence="6">AArc1</strain>
    </source>
</reference>
<dbReference type="EMBL" id="CP024047">
    <property type="protein sequence ID" value="AXR79773.1"/>
    <property type="molecule type" value="Genomic_DNA"/>
</dbReference>
<dbReference type="Gene3D" id="3.40.50.620">
    <property type="entry name" value="HUPs"/>
    <property type="match status" value="1"/>
</dbReference>
<reference evidence="4" key="3">
    <citation type="journal article" date="2019" name="Int. J. Syst. Evol. Microbiol.">
        <title>Natronolimnobius sulfurireducens sp. nov. and Halalkaliarchaeum desulfuricum gen. nov., sp. nov., the first sulfur-respiring alkaliphilic haloarchaea from hypersaline alkaline lakes.</title>
        <authorList>
            <person name="Sorokin D.Y."/>
            <person name="Yakimov M."/>
            <person name="Messina E."/>
            <person name="Merkel A.Y."/>
            <person name="Bale N.J."/>
            <person name="Sinninghe Damste J.S."/>
        </authorList>
    </citation>
    <scope>NUCLEOTIDE SEQUENCE</scope>
    <source>
        <strain evidence="4">AArc-Mg</strain>
        <strain evidence="3">AArc1</strain>
    </source>
</reference>
<dbReference type="RefSeq" id="WP_117365667.1">
    <property type="nucleotide sequence ID" value="NZ_CP024047.1"/>
</dbReference>
<sequence>MAILVAYDGSEPAQKAAKHAFERYPDEELVLLRVVEAADGSTGAGIELAKEYLAERRENASQTLVEEIDDLATEEVDYRTEIAVGNPAREIAAFAEENDVEHIIIGNHGRAGVSRVLLGSVAENVVRRAPVPVTVVR</sequence>
<reference evidence="5" key="2">
    <citation type="submission" date="2018-02" db="EMBL/GenBank/DDBJ databases">
        <title>Phenotypic and genomic properties of facultatively anaerobic sulfur-reducing natronoarchaea from hypersaline soda lakes.</title>
        <authorList>
            <person name="Sorokin D.Y."/>
            <person name="Kublanov I.V."/>
            <person name="Roman P."/>
            <person name="Sinninghe Damste J.S."/>
            <person name="Golyshin P.N."/>
            <person name="Rojo D."/>
            <person name="Ciordia S."/>
            <person name="Mena M.D.C."/>
            <person name="Ferrer M."/>
            <person name="Messina E."/>
            <person name="Smedile F."/>
            <person name="La Spada G."/>
            <person name="La Cono V."/>
            <person name="Yakimov M.M."/>
        </authorList>
    </citation>
    <scope>NUCLEOTIDE SEQUENCE [LARGE SCALE GENOMIC DNA]</scope>
    <source>
        <strain evidence="5">AArc-Mg</strain>
    </source>
</reference>
<dbReference type="AlphaFoldDB" id="A0A346PVG5"/>
<feature type="domain" description="UspA" evidence="2">
    <location>
        <begin position="3"/>
        <end position="137"/>
    </location>
</feature>
<dbReference type="PANTHER" id="PTHR46268">
    <property type="entry name" value="STRESS RESPONSE PROTEIN NHAX"/>
    <property type="match status" value="1"/>
</dbReference>
<dbReference type="EMBL" id="CP027033">
    <property type="protein sequence ID" value="AXR83510.1"/>
    <property type="molecule type" value="Genomic_DNA"/>
</dbReference>
<dbReference type="KEGG" id="nan:AArc1_3481"/>
<dbReference type="GeneID" id="37644019"/>
<evidence type="ECO:0000313" key="5">
    <source>
        <dbReference type="Proteomes" id="UP000258613"/>
    </source>
</evidence>
<proteinExistence type="inferred from homology"/>
<dbReference type="InterPro" id="IPR006016">
    <property type="entry name" value="UspA"/>
</dbReference>
<protein>
    <submittedName>
        <fullName evidence="3">Nucleotide-binding protein, UspA family</fullName>
    </submittedName>
    <submittedName>
        <fullName evidence="4">Universal stress protein</fullName>
    </submittedName>
</protein>